<dbReference type="CDD" id="cd06262">
    <property type="entry name" value="metallo-hydrolase-like_MBL-fold"/>
    <property type="match status" value="1"/>
</dbReference>
<protein>
    <submittedName>
        <fullName evidence="2">MBL fold metallo-hydrolase</fullName>
    </submittedName>
</protein>
<dbReference type="SUPFAM" id="SSF56281">
    <property type="entry name" value="Metallo-hydrolase/oxidoreductase"/>
    <property type="match status" value="1"/>
</dbReference>
<dbReference type="AlphaFoldDB" id="A0A7V2WLU1"/>
<dbReference type="InterPro" id="IPR001279">
    <property type="entry name" value="Metallo-B-lactamas"/>
</dbReference>
<dbReference type="Proteomes" id="UP000885722">
    <property type="component" value="Unassembled WGS sequence"/>
</dbReference>
<feature type="non-terminal residue" evidence="2">
    <location>
        <position position="43"/>
    </location>
</feature>
<sequence>MEIKARPMGPYQTNCYLLEHEGKTLIVDPGVGAVDWVIKEARN</sequence>
<dbReference type="Pfam" id="PF00753">
    <property type="entry name" value="Lactamase_B"/>
    <property type="match status" value="1"/>
</dbReference>
<dbReference type="EMBL" id="DRNO01000111">
    <property type="protein sequence ID" value="HFC03552.1"/>
    <property type="molecule type" value="Genomic_DNA"/>
</dbReference>
<evidence type="ECO:0000259" key="1">
    <source>
        <dbReference type="Pfam" id="PF00753"/>
    </source>
</evidence>
<comment type="caution">
    <text evidence="2">The sequence shown here is derived from an EMBL/GenBank/DDBJ whole genome shotgun (WGS) entry which is preliminary data.</text>
</comment>
<gene>
    <name evidence="2" type="ORF">ENJ74_01645</name>
</gene>
<accession>A0A7V2WLU1</accession>
<feature type="domain" description="Metallo-beta-lactamase" evidence="1">
    <location>
        <begin position="9"/>
        <end position="35"/>
    </location>
</feature>
<organism evidence="2">
    <name type="scientific">Nitratifractor salsuginis</name>
    <dbReference type="NCBI Taxonomy" id="269261"/>
    <lineage>
        <taxon>Bacteria</taxon>
        <taxon>Pseudomonadati</taxon>
        <taxon>Campylobacterota</taxon>
        <taxon>Epsilonproteobacteria</taxon>
        <taxon>Campylobacterales</taxon>
        <taxon>Sulfurovaceae</taxon>
        <taxon>Nitratifractor</taxon>
    </lineage>
</organism>
<reference evidence="2" key="1">
    <citation type="journal article" date="2020" name="mSystems">
        <title>Genome- and Community-Level Interaction Insights into Carbon Utilization and Element Cycling Functions of Hydrothermarchaeota in Hydrothermal Sediment.</title>
        <authorList>
            <person name="Zhou Z."/>
            <person name="Liu Y."/>
            <person name="Xu W."/>
            <person name="Pan J."/>
            <person name="Luo Z.H."/>
            <person name="Li M."/>
        </authorList>
    </citation>
    <scope>NUCLEOTIDE SEQUENCE [LARGE SCALE GENOMIC DNA]</scope>
    <source>
        <strain evidence="2">HyVt-513</strain>
    </source>
</reference>
<name>A0A7V2WLU1_9BACT</name>
<evidence type="ECO:0000313" key="2">
    <source>
        <dbReference type="EMBL" id="HFC03552.1"/>
    </source>
</evidence>
<proteinExistence type="predicted"/>
<dbReference type="InterPro" id="IPR036866">
    <property type="entry name" value="RibonucZ/Hydroxyglut_hydro"/>
</dbReference>